<dbReference type="GO" id="GO:0046872">
    <property type="term" value="F:metal ion binding"/>
    <property type="evidence" value="ECO:0007669"/>
    <property type="project" value="UniProtKB-KW"/>
</dbReference>
<dbReference type="PANTHER" id="PTHR42796:SF4">
    <property type="entry name" value="FUMARYLACETOACETATE HYDROLASE DOMAIN-CONTAINING PROTEIN 2A"/>
    <property type="match status" value="1"/>
</dbReference>
<protein>
    <submittedName>
        <fullName evidence="4">Fumarylacetoacetate (FAA) hydrolase family protein</fullName>
    </submittedName>
</protein>
<name>A0A975WCJ1_9RHOB</name>
<comment type="similarity">
    <text evidence="1">Belongs to the FAH family.</text>
</comment>
<gene>
    <name evidence="4" type="ORF">SAMN04487940_11411</name>
</gene>
<keyword evidence="5" id="KW-1185">Reference proteome</keyword>
<dbReference type="Gene3D" id="3.90.850.10">
    <property type="entry name" value="Fumarylacetoacetase-like, C-terminal domain"/>
    <property type="match status" value="1"/>
</dbReference>
<dbReference type="AlphaFoldDB" id="A0A975WCJ1"/>
<dbReference type="Pfam" id="PF01557">
    <property type="entry name" value="FAA_hydrolase"/>
    <property type="match status" value="1"/>
</dbReference>
<evidence type="ECO:0000256" key="2">
    <source>
        <dbReference type="ARBA" id="ARBA00022723"/>
    </source>
</evidence>
<dbReference type="GO" id="GO:0019752">
    <property type="term" value="P:carboxylic acid metabolic process"/>
    <property type="evidence" value="ECO:0007669"/>
    <property type="project" value="UniProtKB-ARBA"/>
</dbReference>
<keyword evidence="4" id="KW-0378">Hydrolase</keyword>
<reference evidence="4 5" key="1">
    <citation type="submission" date="2016-10" db="EMBL/GenBank/DDBJ databases">
        <authorList>
            <person name="Varghese N."/>
            <person name="Submissions S."/>
        </authorList>
    </citation>
    <scope>NUCLEOTIDE SEQUENCE [LARGE SCALE GENOMIC DNA]</scope>
    <source>
        <strain evidence="4 5">FF3</strain>
    </source>
</reference>
<evidence type="ECO:0000256" key="1">
    <source>
        <dbReference type="ARBA" id="ARBA00010211"/>
    </source>
</evidence>
<dbReference type="PANTHER" id="PTHR42796">
    <property type="entry name" value="FUMARYLACETOACETATE HYDROLASE DOMAIN-CONTAINING PROTEIN 2A-RELATED"/>
    <property type="match status" value="1"/>
</dbReference>
<keyword evidence="2" id="KW-0479">Metal-binding</keyword>
<dbReference type="RefSeq" id="WP_074837654.1">
    <property type="nucleotide sequence ID" value="NZ_CATLQZ010000011.1"/>
</dbReference>
<dbReference type="SUPFAM" id="SSF56529">
    <property type="entry name" value="FAH"/>
    <property type="match status" value="1"/>
</dbReference>
<evidence type="ECO:0000313" key="5">
    <source>
        <dbReference type="Proteomes" id="UP000182932"/>
    </source>
</evidence>
<dbReference type="FunFam" id="3.90.850.10:FF:000002">
    <property type="entry name" value="2-hydroxyhepta-2,4-diene-1,7-dioate isomerase"/>
    <property type="match status" value="1"/>
</dbReference>
<dbReference type="EMBL" id="FNYY01000014">
    <property type="protein sequence ID" value="SEJ92358.1"/>
    <property type="molecule type" value="Genomic_DNA"/>
</dbReference>
<dbReference type="GO" id="GO:0016853">
    <property type="term" value="F:isomerase activity"/>
    <property type="evidence" value="ECO:0007669"/>
    <property type="project" value="UniProtKB-ARBA"/>
</dbReference>
<dbReference type="GO" id="GO:0016787">
    <property type="term" value="F:hydrolase activity"/>
    <property type="evidence" value="ECO:0007669"/>
    <property type="project" value="UniProtKB-KW"/>
</dbReference>
<dbReference type="GeneID" id="80819677"/>
<dbReference type="InterPro" id="IPR051121">
    <property type="entry name" value="FAH"/>
</dbReference>
<feature type="domain" description="Fumarylacetoacetase-like C-terminal" evidence="3">
    <location>
        <begin position="70"/>
        <end position="273"/>
    </location>
</feature>
<evidence type="ECO:0000313" key="4">
    <source>
        <dbReference type="EMBL" id="SEJ92358.1"/>
    </source>
</evidence>
<evidence type="ECO:0000259" key="3">
    <source>
        <dbReference type="Pfam" id="PF01557"/>
    </source>
</evidence>
<sequence length="288" mass="29920">MKLVRFGPAGAEKPGLVDADGALRDASALVPDIDGAFLSRLDGLALDDIGALPIVEGQPRLGPCVTGVGKFIGIGLNYADHAAESGLPVPSEPIVFLKANSCLSGPNDAIRLPAGAAKTDWEVELGVVIGQVAHNVRPADALRHVAGYCIVNDVSERSWQLEGTGQWTKGKSADSFGPIGPWLVTADEIADPQALGMWLEVNGVRKQTGSTATMIFSVAEVVSYLSRLFTLHPGDLITTGTPPGVGMGMTPPQYLRPGDRVQLGIDGLGAQGCAVITRDTARPVTAPA</sequence>
<dbReference type="InterPro" id="IPR036663">
    <property type="entry name" value="Fumarylacetoacetase_C_sf"/>
</dbReference>
<dbReference type="Proteomes" id="UP000182932">
    <property type="component" value="Unassembled WGS sequence"/>
</dbReference>
<dbReference type="InterPro" id="IPR011234">
    <property type="entry name" value="Fumarylacetoacetase-like_C"/>
</dbReference>
<proteinExistence type="inferred from homology"/>
<comment type="caution">
    <text evidence="4">The sequence shown here is derived from an EMBL/GenBank/DDBJ whole genome shotgun (WGS) entry which is preliminary data.</text>
</comment>
<accession>A0A975WCJ1</accession>
<organism evidence="4 5">
    <name type="scientific">Marinovum algicola</name>
    <dbReference type="NCBI Taxonomy" id="42444"/>
    <lineage>
        <taxon>Bacteria</taxon>
        <taxon>Pseudomonadati</taxon>
        <taxon>Pseudomonadota</taxon>
        <taxon>Alphaproteobacteria</taxon>
        <taxon>Rhodobacterales</taxon>
        <taxon>Roseobacteraceae</taxon>
        <taxon>Marinovum</taxon>
    </lineage>
</organism>